<dbReference type="AlphaFoldDB" id="A0A9W9GJL2"/>
<comment type="caution">
    <text evidence="9">The sequence shown here is derived from an EMBL/GenBank/DDBJ whole genome shotgun (WGS) entry which is preliminary data.</text>
</comment>
<evidence type="ECO:0000256" key="6">
    <source>
        <dbReference type="ARBA" id="ARBA00023242"/>
    </source>
</evidence>
<dbReference type="GO" id="GO:0001228">
    <property type="term" value="F:DNA-binding transcription activator activity, RNA polymerase II-specific"/>
    <property type="evidence" value="ECO:0007669"/>
    <property type="project" value="TreeGrafter"/>
</dbReference>
<dbReference type="PROSITE" id="PS00463">
    <property type="entry name" value="ZN2_CY6_FUNGAL_1"/>
    <property type="match status" value="1"/>
</dbReference>
<dbReference type="RefSeq" id="XP_056518137.1">
    <property type="nucleotide sequence ID" value="XM_056670338.1"/>
</dbReference>
<evidence type="ECO:0000256" key="4">
    <source>
        <dbReference type="ARBA" id="ARBA00023125"/>
    </source>
</evidence>
<feature type="compositionally biased region" description="Low complexity" evidence="7">
    <location>
        <begin position="182"/>
        <end position="195"/>
    </location>
</feature>
<keyword evidence="10" id="KW-1185">Reference proteome</keyword>
<evidence type="ECO:0000313" key="9">
    <source>
        <dbReference type="EMBL" id="KAJ5121633.1"/>
    </source>
</evidence>
<keyword evidence="6" id="KW-0539">Nucleus</keyword>
<dbReference type="EMBL" id="JAPQKL010000007">
    <property type="protein sequence ID" value="KAJ5121633.1"/>
    <property type="molecule type" value="Genomic_DNA"/>
</dbReference>
<dbReference type="GeneID" id="81409508"/>
<dbReference type="GO" id="GO:0008270">
    <property type="term" value="F:zinc ion binding"/>
    <property type="evidence" value="ECO:0007669"/>
    <property type="project" value="InterPro"/>
</dbReference>
<dbReference type="PROSITE" id="PS50048">
    <property type="entry name" value="ZN2_CY6_FUNGAL_2"/>
    <property type="match status" value="1"/>
</dbReference>
<organism evidence="9 10">
    <name type="scientific">Penicillium bovifimosum</name>
    <dbReference type="NCBI Taxonomy" id="126998"/>
    <lineage>
        <taxon>Eukaryota</taxon>
        <taxon>Fungi</taxon>
        <taxon>Dikarya</taxon>
        <taxon>Ascomycota</taxon>
        <taxon>Pezizomycotina</taxon>
        <taxon>Eurotiomycetes</taxon>
        <taxon>Eurotiomycetidae</taxon>
        <taxon>Eurotiales</taxon>
        <taxon>Aspergillaceae</taxon>
        <taxon>Penicillium</taxon>
    </lineage>
</organism>
<dbReference type="CDD" id="cd00067">
    <property type="entry name" value="GAL4"/>
    <property type="match status" value="1"/>
</dbReference>
<dbReference type="OrthoDB" id="4159781at2759"/>
<evidence type="ECO:0000313" key="10">
    <source>
        <dbReference type="Proteomes" id="UP001149079"/>
    </source>
</evidence>
<dbReference type="InterPro" id="IPR051430">
    <property type="entry name" value="Fungal_TF_Env_Response"/>
</dbReference>
<evidence type="ECO:0000256" key="1">
    <source>
        <dbReference type="ARBA" id="ARBA00022723"/>
    </source>
</evidence>
<dbReference type="PANTHER" id="PTHR31944">
    <property type="entry name" value="HEME-RESPONSIVE ZINC FINGER TRANSCRIPTION FACTOR HAP1"/>
    <property type="match status" value="1"/>
</dbReference>
<dbReference type="InterPro" id="IPR036864">
    <property type="entry name" value="Zn2-C6_fun-type_DNA-bd_sf"/>
</dbReference>
<dbReference type="GO" id="GO:0005634">
    <property type="term" value="C:nucleus"/>
    <property type="evidence" value="ECO:0007669"/>
    <property type="project" value="TreeGrafter"/>
</dbReference>
<dbReference type="PANTHER" id="PTHR31944:SF131">
    <property type="entry name" value="HEME-RESPONSIVE ZINC FINGER TRANSCRIPTION FACTOR HAP1"/>
    <property type="match status" value="1"/>
</dbReference>
<dbReference type="Pfam" id="PF00172">
    <property type="entry name" value="Zn_clus"/>
    <property type="match status" value="1"/>
</dbReference>
<dbReference type="Gene3D" id="4.10.240.10">
    <property type="entry name" value="Zn(2)-C6 fungal-type DNA-binding domain"/>
    <property type="match status" value="1"/>
</dbReference>
<dbReference type="SUPFAM" id="SSF57701">
    <property type="entry name" value="Zn2/Cys6 DNA-binding domain"/>
    <property type="match status" value="1"/>
</dbReference>
<gene>
    <name evidence="9" type="ORF">N7515_009594</name>
</gene>
<feature type="compositionally biased region" description="Polar residues" evidence="7">
    <location>
        <begin position="161"/>
        <end position="181"/>
    </location>
</feature>
<keyword evidence="2" id="KW-0862">Zinc</keyword>
<feature type="region of interest" description="Disordered" evidence="7">
    <location>
        <begin position="141"/>
        <end position="195"/>
    </location>
</feature>
<evidence type="ECO:0000259" key="8">
    <source>
        <dbReference type="PROSITE" id="PS50048"/>
    </source>
</evidence>
<dbReference type="Proteomes" id="UP001149079">
    <property type="component" value="Unassembled WGS sequence"/>
</dbReference>
<evidence type="ECO:0000256" key="7">
    <source>
        <dbReference type="SAM" id="MobiDB-lite"/>
    </source>
</evidence>
<feature type="compositionally biased region" description="Polar residues" evidence="7">
    <location>
        <begin position="92"/>
        <end position="105"/>
    </location>
</feature>
<evidence type="ECO:0000256" key="5">
    <source>
        <dbReference type="ARBA" id="ARBA00023163"/>
    </source>
</evidence>
<sequence length="489" mass="52178">MPPDAKTKIRPQQSCHRCRERKVKCDRSIPCHACIIRGLEAECTYLTTAEDRAHISQSEIIDRLRREVAQLREHLSQSPREQGYSKRPSPSPDQGSGKSRSWNQQGSGSGSSSGSSSAHTGYVHANADSYGHGNISGYVTGAGAGPASSRGTPDAGDESWRGSSPASTMTNSVVVTSPDSTGSDSGVRSASVSSRSVSASVSVSASAYPVGSGYVPQIAELDESTTVDPLACGDYLEDTAMAGCYAAGMGFAPGDMSGTVPAPMQGLPTHGLHPQNAMWSLDHPPLYGTDNSQYLLDGRKMLPYYYAQDPHYATPLPKSTIAHYGEEYPASRIEDESHNPYHQPGVDAYGNPNPNLNPNPNQFSQLHPYQTPTHYSDINSFNSMDVTALSNPNFSLSTPTLVAGDSSSHASPISQDRPSPTTVMNSMPNSWKGEGKQELLEILLKTISSCDEEQLPQVIQVLRMSPSPEEAVSGVCRVLGLGNRGITMG</sequence>
<evidence type="ECO:0000256" key="2">
    <source>
        <dbReference type="ARBA" id="ARBA00022833"/>
    </source>
</evidence>
<proteinExistence type="predicted"/>
<keyword evidence="1" id="KW-0479">Metal-binding</keyword>
<dbReference type="SMART" id="SM00066">
    <property type="entry name" value="GAL4"/>
    <property type="match status" value="1"/>
</dbReference>
<protein>
    <recommendedName>
        <fullName evidence="8">Zn(2)-C6 fungal-type domain-containing protein</fullName>
    </recommendedName>
</protein>
<keyword evidence="3" id="KW-0805">Transcription regulation</keyword>
<reference evidence="9" key="2">
    <citation type="journal article" date="2023" name="IMA Fungus">
        <title>Comparative genomic study of the Penicillium genus elucidates a diverse pangenome and 15 lateral gene transfer events.</title>
        <authorList>
            <person name="Petersen C."/>
            <person name="Sorensen T."/>
            <person name="Nielsen M.R."/>
            <person name="Sondergaard T.E."/>
            <person name="Sorensen J.L."/>
            <person name="Fitzpatrick D.A."/>
            <person name="Frisvad J.C."/>
            <person name="Nielsen K.L."/>
        </authorList>
    </citation>
    <scope>NUCLEOTIDE SEQUENCE</scope>
    <source>
        <strain evidence="9">IBT 22155</strain>
    </source>
</reference>
<dbReference type="InterPro" id="IPR001138">
    <property type="entry name" value="Zn2Cys6_DnaBD"/>
</dbReference>
<feature type="domain" description="Zn(2)-C6 fungal-type" evidence="8">
    <location>
        <begin position="14"/>
        <end position="45"/>
    </location>
</feature>
<keyword evidence="4" id="KW-0238">DNA-binding</keyword>
<evidence type="ECO:0000256" key="3">
    <source>
        <dbReference type="ARBA" id="ARBA00023015"/>
    </source>
</evidence>
<name>A0A9W9GJL2_9EURO</name>
<accession>A0A9W9GJL2</accession>
<dbReference type="GO" id="GO:0000978">
    <property type="term" value="F:RNA polymerase II cis-regulatory region sequence-specific DNA binding"/>
    <property type="evidence" value="ECO:0007669"/>
    <property type="project" value="TreeGrafter"/>
</dbReference>
<feature type="region of interest" description="Disordered" evidence="7">
    <location>
        <begin position="75"/>
        <end position="120"/>
    </location>
</feature>
<reference evidence="9" key="1">
    <citation type="submission" date="2022-11" db="EMBL/GenBank/DDBJ databases">
        <authorList>
            <person name="Petersen C."/>
        </authorList>
    </citation>
    <scope>NUCLEOTIDE SEQUENCE</scope>
    <source>
        <strain evidence="9">IBT 22155</strain>
    </source>
</reference>
<keyword evidence="5" id="KW-0804">Transcription</keyword>